<organism evidence="2 3">
    <name type="scientific">Vannielia litorea</name>
    <dbReference type="NCBI Taxonomy" id="1217970"/>
    <lineage>
        <taxon>Bacteria</taxon>
        <taxon>Pseudomonadati</taxon>
        <taxon>Pseudomonadota</taxon>
        <taxon>Alphaproteobacteria</taxon>
        <taxon>Rhodobacterales</taxon>
        <taxon>Paracoccaceae</taxon>
        <taxon>Vannielia</taxon>
    </lineage>
</organism>
<protein>
    <recommendedName>
        <fullName evidence="4">TRAP transporter solute receptor, TAXI family</fullName>
    </recommendedName>
</protein>
<evidence type="ECO:0000256" key="1">
    <source>
        <dbReference type="SAM" id="SignalP"/>
    </source>
</evidence>
<dbReference type="SUPFAM" id="SSF53850">
    <property type="entry name" value="Periplasmic binding protein-like II"/>
    <property type="match status" value="1"/>
</dbReference>
<feature type="signal peptide" evidence="1">
    <location>
        <begin position="1"/>
        <end position="21"/>
    </location>
</feature>
<dbReference type="RefSeq" id="WP_074256476.1">
    <property type="nucleotide sequence ID" value="NZ_FSRL01000001.1"/>
</dbReference>
<evidence type="ECO:0008006" key="4">
    <source>
        <dbReference type="Google" id="ProtNLM"/>
    </source>
</evidence>
<dbReference type="PANTHER" id="PTHR42941:SF1">
    <property type="entry name" value="SLL1037 PROTEIN"/>
    <property type="match status" value="1"/>
</dbReference>
<dbReference type="Proteomes" id="UP000184932">
    <property type="component" value="Unassembled WGS sequence"/>
</dbReference>
<accession>A0A1N6GG25</accession>
<proteinExistence type="predicted"/>
<name>A0A1N6GG25_9RHOB</name>
<evidence type="ECO:0000313" key="2">
    <source>
        <dbReference type="EMBL" id="SIO06505.1"/>
    </source>
</evidence>
<dbReference type="OrthoDB" id="9776669at2"/>
<dbReference type="STRING" id="1217970.SAMN05444002_2460"/>
<dbReference type="NCBIfam" id="TIGR02122">
    <property type="entry name" value="TRAP_TAXI"/>
    <property type="match status" value="1"/>
</dbReference>
<sequence>MIKHIGLAAAFIGATALGAAAQERVSIGTGGTGGVFYAVGAGMADLLSRKLDGVTANAEVTGASIENIRRVSGGEMTIGFSSASTLYEAKSGTGAFEGDAQNVAAIAYLYPAVLQIAATDASGAEGVKDLADLRVSVGPPGSNSAVFAERLLGSQEAFNVGNVSFLSYGEATAAIKNGQLDGSMILAGTPASAFIELFTTEDVRLVPVVPGDVEGLIAEFPFYEVIEIPAGTYEGEDAAVVAVGDPAILFAAADADEALIKGITATLFDNLEELGTVHPSAKQITMERATATPIDLHPGAKAYFDGM</sequence>
<dbReference type="InterPro" id="IPR011852">
    <property type="entry name" value="TRAP_TAXI"/>
</dbReference>
<dbReference type="AlphaFoldDB" id="A0A1N6GG25"/>
<evidence type="ECO:0000313" key="3">
    <source>
        <dbReference type="Proteomes" id="UP000184932"/>
    </source>
</evidence>
<dbReference type="Pfam" id="PF16868">
    <property type="entry name" value="NMT1_3"/>
    <property type="match status" value="1"/>
</dbReference>
<feature type="chain" id="PRO_5012952466" description="TRAP transporter solute receptor, TAXI family" evidence="1">
    <location>
        <begin position="22"/>
        <end position="307"/>
    </location>
</feature>
<dbReference type="Gene3D" id="3.40.190.10">
    <property type="entry name" value="Periplasmic binding protein-like II"/>
    <property type="match status" value="2"/>
</dbReference>
<gene>
    <name evidence="2" type="ORF">SAMN05444002_2460</name>
</gene>
<keyword evidence="3" id="KW-1185">Reference proteome</keyword>
<reference evidence="3" key="1">
    <citation type="submission" date="2016-11" db="EMBL/GenBank/DDBJ databases">
        <authorList>
            <person name="Varghese N."/>
            <person name="Submissions S."/>
        </authorList>
    </citation>
    <scope>NUCLEOTIDE SEQUENCE [LARGE SCALE GENOMIC DNA]</scope>
    <source>
        <strain evidence="3">DSM 29440</strain>
    </source>
</reference>
<dbReference type="EMBL" id="FSRL01000001">
    <property type="protein sequence ID" value="SIO06505.1"/>
    <property type="molecule type" value="Genomic_DNA"/>
</dbReference>
<dbReference type="PANTHER" id="PTHR42941">
    <property type="entry name" value="SLL1037 PROTEIN"/>
    <property type="match status" value="1"/>
</dbReference>
<keyword evidence="1" id="KW-0732">Signal</keyword>